<reference evidence="1" key="1">
    <citation type="submission" date="2022-07" db="EMBL/GenBank/DDBJ databases">
        <title>Tahibacter sp., a new gammaproteobacterium isolated from the silt sample collected at pig farm.</title>
        <authorList>
            <person name="Chen H."/>
        </authorList>
    </citation>
    <scope>NUCLEOTIDE SEQUENCE</scope>
    <source>
        <strain evidence="1">P2K</strain>
    </source>
</reference>
<dbReference type="EMBL" id="JANFQO010000008">
    <property type="protein sequence ID" value="MCQ4165096.1"/>
    <property type="molecule type" value="Genomic_DNA"/>
</dbReference>
<organism evidence="1 2">
    <name type="scientific">Tahibacter harae</name>
    <dbReference type="NCBI Taxonomy" id="2963937"/>
    <lineage>
        <taxon>Bacteria</taxon>
        <taxon>Pseudomonadati</taxon>
        <taxon>Pseudomonadota</taxon>
        <taxon>Gammaproteobacteria</taxon>
        <taxon>Lysobacterales</taxon>
        <taxon>Rhodanobacteraceae</taxon>
        <taxon>Tahibacter</taxon>
    </lineage>
</organism>
<evidence type="ECO:0000313" key="1">
    <source>
        <dbReference type="EMBL" id="MCQ4165096.1"/>
    </source>
</evidence>
<dbReference type="RefSeq" id="WP_255914155.1">
    <property type="nucleotide sequence ID" value="NZ_JANFQO010000008.1"/>
</dbReference>
<protein>
    <recommendedName>
        <fullName evidence="3">Histidine kinase</fullName>
    </recommendedName>
</protein>
<proteinExistence type="predicted"/>
<comment type="caution">
    <text evidence="1">The sequence shown here is derived from an EMBL/GenBank/DDBJ whole genome shotgun (WGS) entry which is preliminary data.</text>
</comment>
<keyword evidence="2" id="KW-1185">Reference proteome</keyword>
<evidence type="ECO:0000313" key="2">
    <source>
        <dbReference type="Proteomes" id="UP001165498"/>
    </source>
</evidence>
<dbReference type="Proteomes" id="UP001165498">
    <property type="component" value="Unassembled WGS sequence"/>
</dbReference>
<gene>
    <name evidence="1" type="ORF">NM961_10285</name>
</gene>
<accession>A0ABT1QS58</accession>
<sequence length="60" mass="6940">MQAAARKTLADIRTIQRLETYVRCARAELASNPGDDLLREFIRINETLIREERRRLPSAA</sequence>
<name>A0ABT1QS58_9GAMM</name>
<evidence type="ECO:0008006" key="3">
    <source>
        <dbReference type="Google" id="ProtNLM"/>
    </source>
</evidence>